<organism evidence="4 5">
    <name type="scientific">Pristionchus fissidentatus</name>
    <dbReference type="NCBI Taxonomy" id="1538716"/>
    <lineage>
        <taxon>Eukaryota</taxon>
        <taxon>Metazoa</taxon>
        <taxon>Ecdysozoa</taxon>
        <taxon>Nematoda</taxon>
        <taxon>Chromadorea</taxon>
        <taxon>Rhabditida</taxon>
        <taxon>Rhabditina</taxon>
        <taxon>Diplogasteromorpha</taxon>
        <taxon>Diplogasteroidea</taxon>
        <taxon>Neodiplogasteridae</taxon>
        <taxon>Pristionchus</taxon>
    </lineage>
</organism>
<proteinExistence type="predicted"/>
<keyword evidence="2" id="KW-0472">Membrane</keyword>
<protein>
    <recommendedName>
        <fullName evidence="6">C-type lectin</fullName>
    </recommendedName>
</protein>
<feature type="signal peptide" evidence="3">
    <location>
        <begin position="1"/>
        <end position="21"/>
    </location>
</feature>
<evidence type="ECO:0000313" key="5">
    <source>
        <dbReference type="Proteomes" id="UP001432322"/>
    </source>
</evidence>
<evidence type="ECO:0000256" key="2">
    <source>
        <dbReference type="SAM" id="Phobius"/>
    </source>
</evidence>
<dbReference type="EMBL" id="BTSY01000003">
    <property type="protein sequence ID" value="GMT19831.1"/>
    <property type="molecule type" value="Genomic_DNA"/>
</dbReference>
<keyword evidence="2" id="KW-1133">Transmembrane helix</keyword>
<reference evidence="4" key="1">
    <citation type="submission" date="2023-10" db="EMBL/GenBank/DDBJ databases">
        <title>Genome assembly of Pristionchus species.</title>
        <authorList>
            <person name="Yoshida K."/>
            <person name="Sommer R.J."/>
        </authorList>
    </citation>
    <scope>NUCLEOTIDE SEQUENCE</scope>
    <source>
        <strain evidence="4">RS5133</strain>
    </source>
</reference>
<feature type="region of interest" description="Disordered" evidence="1">
    <location>
        <begin position="281"/>
        <end position="318"/>
    </location>
</feature>
<name>A0AAV5VJN6_9BILA</name>
<feature type="non-terminal residue" evidence="4">
    <location>
        <position position="1"/>
    </location>
</feature>
<dbReference type="Proteomes" id="UP001432322">
    <property type="component" value="Unassembled WGS sequence"/>
</dbReference>
<gene>
    <name evidence="4" type="ORF">PFISCL1PPCAC_11128</name>
</gene>
<feature type="chain" id="PRO_5043797983" description="C-type lectin" evidence="3">
    <location>
        <begin position="22"/>
        <end position="318"/>
    </location>
</feature>
<comment type="caution">
    <text evidence="4">The sequence shown here is derived from an EMBL/GenBank/DDBJ whole genome shotgun (WGS) entry which is preliminary data.</text>
</comment>
<evidence type="ECO:0000256" key="1">
    <source>
        <dbReference type="SAM" id="MobiDB-lite"/>
    </source>
</evidence>
<keyword evidence="3" id="KW-0732">Signal</keyword>
<keyword evidence="5" id="KW-1185">Reference proteome</keyword>
<evidence type="ECO:0000256" key="3">
    <source>
        <dbReference type="SAM" id="SignalP"/>
    </source>
</evidence>
<keyword evidence="2" id="KW-0812">Transmembrane</keyword>
<dbReference type="AlphaFoldDB" id="A0AAV5VJN6"/>
<feature type="transmembrane region" description="Helical" evidence="2">
    <location>
        <begin position="222"/>
        <end position="240"/>
    </location>
</feature>
<evidence type="ECO:0008006" key="6">
    <source>
        <dbReference type="Google" id="ProtNLM"/>
    </source>
</evidence>
<evidence type="ECO:0000313" key="4">
    <source>
        <dbReference type="EMBL" id="GMT19831.1"/>
    </source>
</evidence>
<accession>A0AAV5VJN6</accession>
<sequence>LVMAIRLGPFLLFLLISCCDSRFFLQRWNDYKCDQERCNPMCEWVELWRHAFWSNDNGDTLPVKWFRGNGNNSELYNTLPSARNTDVSHGMNESDFAARDGSNWIGDGAIVLHPNVSFRSIVSHAVTYYWVTYPQSGGRFDWTTRSEEARANWTRCEQTTGYLSAGSWLASGSRSYYNPDGEALALTWFCPSGLSCCQWECCEVYNCELTILTSTIIFLDEYVPYGILFAFCILMLYRFYVNCLPKIAIVDTFFAKLFSIPELTYNTLSSSVSLLLKSPALGESKKRQEESTTDDESAINSEYSMLTDDESQREPDSD</sequence>